<dbReference type="EMBL" id="STGT01000003">
    <property type="protein sequence ID" value="THV13867.1"/>
    <property type="molecule type" value="Genomic_DNA"/>
</dbReference>
<accession>A0ABY2QTU2</accession>
<keyword evidence="2" id="KW-1185">Reference proteome</keyword>
<dbReference type="RefSeq" id="WP_136558557.1">
    <property type="nucleotide sequence ID" value="NZ_STGT01000003.1"/>
</dbReference>
<dbReference type="Proteomes" id="UP000309667">
    <property type="component" value="Unassembled WGS sequence"/>
</dbReference>
<evidence type="ECO:0000313" key="2">
    <source>
        <dbReference type="Proteomes" id="UP000309667"/>
    </source>
</evidence>
<comment type="caution">
    <text evidence="1">The sequence shown here is derived from an EMBL/GenBank/DDBJ whole genome shotgun (WGS) entry which is preliminary data.</text>
</comment>
<evidence type="ECO:0000313" key="1">
    <source>
        <dbReference type="EMBL" id="THV13867.1"/>
    </source>
</evidence>
<proteinExistence type="predicted"/>
<gene>
    <name evidence="1" type="ORF">E9677_13280</name>
</gene>
<sequence>MPSPIYYQRAYNFTPGVPGLQVNIELENVEQSVNSTIDALKDVRRDDGALKNGIVTVDSLSPQVAAGIGAGALASAEAAAASELAAAASEAAAASSASVAAGAAETAIDALGSTEIAQAQADLARGAAQTARDYANQWATEGEDTLVDDGVNTPGYSAYHWAQVALGAASGAIADGSVTTAKLADGALSADTTGRAKMADGFRRDGSYSWENRDPS</sequence>
<reference evidence="1 2" key="1">
    <citation type="submission" date="2019-04" db="EMBL/GenBank/DDBJ databases">
        <title>Genome sequence of strain 7209-2.</title>
        <authorList>
            <person name="Gao J."/>
            <person name="Sun J."/>
        </authorList>
    </citation>
    <scope>NUCLEOTIDE SEQUENCE [LARGE SCALE GENOMIC DNA]</scope>
    <source>
        <strain evidence="1 2">7209-2</strain>
    </source>
</reference>
<protein>
    <submittedName>
        <fullName evidence="1">Uncharacterized protein</fullName>
    </submittedName>
</protein>
<organism evidence="1 2">
    <name type="scientific">Rhizobium rhizophilum</name>
    <dbReference type="NCBI Taxonomy" id="1850373"/>
    <lineage>
        <taxon>Bacteria</taxon>
        <taxon>Pseudomonadati</taxon>
        <taxon>Pseudomonadota</taxon>
        <taxon>Alphaproteobacteria</taxon>
        <taxon>Hyphomicrobiales</taxon>
        <taxon>Rhizobiaceae</taxon>
        <taxon>Rhizobium/Agrobacterium group</taxon>
        <taxon>Rhizobium</taxon>
    </lineage>
</organism>
<name>A0ABY2QTU2_9HYPH</name>